<dbReference type="PANTHER" id="PTHR45695">
    <property type="entry name" value="LEUCOKININ RECEPTOR-RELATED"/>
    <property type="match status" value="1"/>
</dbReference>
<evidence type="ECO:0000256" key="8">
    <source>
        <dbReference type="RuleBase" id="RU000688"/>
    </source>
</evidence>
<keyword evidence="4 8" id="KW-0297">G-protein coupled receptor</keyword>
<feature type="transmembrane region" description="Helical" evidence="10">
    <location>
        <begin position="34"/>
        <end position="58"/>
    </location>
</feature>
<feature type="region of interest" description="Disordered" evidence="9">
    <location>
        <begin position="1"/>
        <end position="22"/>
    </location>
</feature>
<dbReference type="EMBL" id="LSMT01000086">
    <property type="protein sequence ID" value="PFX28284.1"/>
    <property type="molecule type" value="Genomic_DNA"/>
</dbReference>
<dbReference type="Proteomes" id="UP000225706">
    <property type="component" value="Unassembled WGS sequence"/>
</dbReference>
<dbReference type="AlphaFoldDB" id="A0A2B4SC76"/>
<dbReference type="InterPro" id="IPR000276">
    <property type="entry name" value="GPCR_Rhodpsn"/>
</dbReference>
<feature type="transmembrane region" description="Helical" evidence="10">
    <location>
        <begin position="152"/>
        <end position="170"/>
    </location>
</feature>
<feature type="compositionally biased region" description="Polar residues" evidence="9">
    <location>
        <begin position="1"/>
        <end position="14"/>
    </location>
</feature>
<evidence type="ECO:0000313" key="12">
    <source>
        <dbReference type="EMBL" id="PFX28284.1"/>
    </source>
</evidence>
<evidence type="ECO:0000313" key="13">
    <source>
        <dbReference type="Proteomes" id="UP000225706"/>
    </source>
</evidence>
<feature type="transmembrane region" description="Helical" evidence="10">
    <location>
        <begin position="256"/>
        <end position="278"/>
    </location>
</feature>
<evidence type="ECO:0000259" key="11">
    <source>
        <dbReference type="PROSITE" id="PS50262"/>
    </source>
</evidence>
<protein>
    <submittedName>
        <fullName evidence="12">Substance-K receptor</fullName>
    </submittedName>
</protein>
<evidence type="ECO:0000256" key="1">
    <source>
        <dbReference type="ARBA" id="ARBA00004141"/>
    </source>
</evidence>
<dbReference type="Pfam" id="PF00001">
    <property type="entry name" value="7tm_1"/>
    <property type="match status" value="1"/>
</dbReference>
<evidence type="ECO:0000256" key="7">
    <source>
        <dbReference type="ARBA" id="ARBA00023224"/>
    </source>
</evidence>
<dbReference type="SUPFAM" id="SSF81321">
    <property type="entry name" value="Family A G protein-coupled receptor-like"/>
    <property type="match status" value="1"/>
</dbReference>
<evidence type="ECO:0000256" key="3">
    <source>
        <dbReference type="ARBA" id="ARBA00022989"/>
    </source>
</evidence>
<keyword evidence="7 8" id="KW-0807">Transducer</keyword>
<dbReference type="CDD" id="cd00637">
    <property type="entry name" value="7tm_classA_rhodopsin-like"/>
    <property type="match status" value="1"/>
</dbReference>
<keyword evidence="3 10" id="KW-1133">Transmembrane helix</keyword>
<evidence type="ECO:0000256" key="5">
    <source>
        <dbReference type="ARBA" id="ARBA00023136"/>
    </source>
</evidence>
<dbReference type="PRINTS" id="PR00237">
    <property type="entry name" value="GPCRRHODOPSN"/>
</dbReference>
<organism evidence="12 13">
    <name type="scientific">Stylophora pistillata</name>
    <name type="common">Smooth cauliflower coral</name>
    <dbReference type="NCBI Taxonomy" id="50429"/>
    <lineage>
        <taxon>Eukaryota</taxon>
        <taxon>Metazoa</taxon>
        <taxon>Cnidaria</taxon>
        <taxon>Anthozoa</taxon>
        <taxon>Hexacorallia</taxon>
        <taxon>Scleractinia</taxon>
        <taxon>Astrocoeniina</taxon>
        <taxon>Pocilloporidae</taxon>
        <taxon>Stylophora</taxon>
    </lineage>
</organism>
<evidence type="ECO:0000256" key="9">
    <source>
        <dbReference type="SAM" id="MobiDB-lite"/>
    </source>
</evidence>
<name>A0A2B4SC76_STYPI</name>
<dbReference type="PROSITE" id="PS50262">
    <property type="entry name" value="G_PROTEIN_RECEP_F1_2"/>
    <property type="match status" value="1"/>
</dbReference>
<dbReference type="GO" id="GO:0004930">
    <property type="term" value="F:G protein-coupled receptor activity"/>
    <property type="evidence" value="ECO:0007669"/>
    <property type="project" value="UniProtKB-KW"/>
</dbReference>
<feature type="transmembrane region" description="Helical" evidence="10">
    <location>
        <begin position="298"/>
        <end position="317"/>
    </location>
</feature>
<reference evidence="13" key="1">
    <citation type="journal article" date="2017" name="bioRxiv">
        <title>Comparative analysis of the genomes of Stylophora pistillata and Acropora digitifera provides evidence for extensive differences between species of corals.</title>
        <authorList>
            <person name="Voolstra C.R."/>
            <person name="Li Y."/>
            <person name="Liew Y.J."/>
            <person name="Baumgarten S."/>
            <person name="Zoccola D."/>
            <person name="Flot J.-F."/>
            <person name="Tambutte S."/>
            <person name="Allemand D."/>
            <person name="Aranda M."/>
        </authorList>
    </citation>
    <scope>NUCLEOTIDE SEQUENCE [LARGE SCALE GENOMIC DNA]</scope>
</reference>
<comment type="similarity">
    <text evidence="8">Belongs to the G-protein coupled receptor 1 family.</text>
</comment>
<dbReference type="OrthoDB" id="5981855at2759"/>
<evidence type="ECO:0000256" key="6">
    <source>
        <dbReference type="ARBA" id="ARBA00023170"/>
    </source>
</evidence>
<feature type="transmembrane region" description="Helical" evidence="10">
    <location>
        <begin position="116"/>
        <end position="140"/>
    </location>
</feature>
<feature type="transmembrane region" description="Helical" evidence="10">
    <location>
        <begin position="211"/>
        <end position="233"/>
    </location>
</feature>
<dbReference type="FunFam" id="1.20.1070.10:FF:000291">
    <property type="entry name" value="Predicted protein"/>
    <property type="match status" value="1"/>
</dbReference>
<dbReference type="InterPro" id="IPR017452">
    <property type="entry name" value="GPCR_Rhodpsn_7TM"/>
</dbReference>
<evidence type="ECO:0000256" key="10">
    <source>
        <dbReference type="SAM" id="Phobius"/>
    </source>
</evidence>
<keyword evidence="13" id="KW-1185">Reference proteome</keyword>
<dbReference type="PROSITE" id="PS00237">
    <property type="entry name" value="G_PROTEIN_RECEP_F1_1"/>
    <property type="match status" value="1"/>
</dbReference>
<proteinExistence type="inferred from homology"/>
<accession>A0A2B4SC76</accession>
<gene>
    <name evidence="12" type="primary">TACR2</name>
    <name evidence="12" type="ORF">AWC38_SpisGene6999</name>
</gene>
<comment type="caution">
    <text evidence="12">The sequence shown here is derived from an EMBL/GenBank/DDBJ whole genome shotgun (WGS) entry which is preliminary data.</text>
</comment>
<dbReference type="GO" id="GO:0005886">
    <property type="term" value="C:plasma membrane"/>
    <property type="evidence" value="ECO:0007669"/>
    <property type="project" value="TreeGrafter"/>
</dbReference>
<feature type="domain" description="G-protein coupled receptors family 1 profile" evidence="11">
    <location>
        <begin position="50"/>
        <end position="314"/>
    </location>
</feature>
<dbReference type="STRING" id="50429.A0A2B4SC76"/>
<feature type="transmembrane region" description="Helical" evidence="10">
    <location>
        <begin position="70"/>
        <end position="96"/>
    </location>
</feature>
<comment type="subcellular location">
    <subcellularLocation>
        <location evidence="1">Membrane</location>
        <topology evidence="1">Multi-pass membrane protein</topology>
    </subcellularLocation>
</comment>
<evidence type="ECO:0000256" key="2">
    <source>
        <dbReference type="ARBA" id="ARBA00022692"/>
    </source>
</evidence>
<keyword evidence="2 8" id="KW-0812">Transmembrane</keyword>
<dbReference type="Gene3D" id="1.20.1070.10">
    <property type="entry name" value="Rhodopsin 7-helix transmembrane proteins"/>
    <property type="match status" value="1"/>
</dbReference>
<evidence type="ECO:0000256" key="4">
    <source>
        <dbReference type="ARBA" id="ARBA00023040"/>
    </source>
</evidence>
<keyword evidence="6 8" id="KW-0675">Receptor</keyword>
<dbReference type="PANTHER" id="PTHR45695:SF9">
    <property type="entry name" value="LEUCOKININ RECEPTOR"/>
    <property type="match status" value="1"/>
</dbReference>
<sequence length="380" mass="43325">MKAMNNTSYLNTSFGGEEPNDEHSAENLKEVNRIIIIGAYALICLFSLVGNSLILHIVRTRNSIRKNAFNWLLFNTAVADLLDVTTSTAFSLPVYFCEECWISGVAGSVLCKLTPFLSITSICASIWTLTVIAADRYLAIVCIRRRPLSPRSVMRSIVIVWLFASLISSGELHKHKLIEEGGKYSVCTVKWHENEELAQTFEEADMIGKVVIAYAIPLFIMAVLYSSIAFFLWKQRPPGTVNQEAYTRQKKKRKEIIKMLLMAVTVFAICWLPVHVAHMMLIFYSDIYNSIPHVVQGLFFWFAHANAAIHPWLFIAFSENLRSESELPLMLNVFDADYELQYSESYSSTHQEATIEEYQYCCPLQRAFESLIAENYTNFV</sequence>
<keyword evidence="5 10" id="KW-0472">Membrane</keyword>